<dbReference type="Gene3D" id="1.20.5.4130">
    <property type="match status" value="1"/>
</dbReference>
<feature type="domain" description="Disease resistance N-terminal" evidence="8">
    <location>
        <begin position="145"/>
        <end position="222"/>
    </location>
</feature>
<dbReference type="SUPFAM" id="SSF52540">
    <property type="entry name" value="P-loop containing nucleoside triphosphate hydrolases"/>
    <property type="match status" value="1"/>
</dbReference>
<protein>
    <submittedName>
        <fullName evidence="9">Putative disease resistance RPP13-like protein 3</fullName>
    </submittedName>
</protein>
<dbReference type="InterPro" id="IPR027417">
    <property type="entry name" value="P-loop_NTPase"/>
</dbReference>
<evidence type="ECO:0000256" key="3">
    <source>
        <dbReference type="ARBA" id="ARBA00022737"/>
    </source>
</evidence>
<keyword evidence="3" id="KW-0677">Repeat</keyword>
<feature type="region of interest" description="Disordered" evidence="6">
    <location>
        <begin position="66"/>
        <end position="85"/>
    </location>
</feature>
<dbReference type="GO" id="GO:0006952">
    <property type="term" value="P:defense response"/>
    <property type="evidence" value="ECO:0007669"/>
    <property type="project" value="UniProtKB-KW"/>
</dbReference>
<accession>M8CAI3</accession>
<dbReference type="PANTHER" id="PTHR19338:SF42">
    <property type="entry name" value="RX N-TERMINAL DOMAIN-CONTAINING PROTEIN"/>
    <property type="match status" value="1"/>
</dbReference>
<dbReference type="Pfam" id="PF00931">
    <property type="entry name" value="NB-ARC"/>
    <property type="match status" value="1"/>
</dbReference>
<dbReference type="EnsemblPlants" id="EMT31309">
    <property type="protein sequence ID" value="EMT31309"/>
    <property type="gene ID" value="F775_13142"/>
</dbReference>
<feature type="region of interest" description="Disordered" evidence="6">
    <location>
        <begin position="113"/>
        <end position="142"/>
    </location>
</feature>
<evidence type="ECO:0000256" key="4">
    <source>
        <dbReference type="ARBA" id="ARBA00022741"/>
    </source>
</evidence>
<evidence type="ECO:0000256" key="2">
    <source>
        <dbReference type="ARBA" id="ARBA00022614"/>
    </source>
</evidence>
<evidence type="ECO:0000256" key="5">
    <source>
        <dbReference type="ARBA" id="ARBA00022821"/>
    </source>
</evidence>
<sequence>MKAEIVIFSGDEEDQQPSPQQSAQAMPGQVYAATDAEFEEQMALMLRLSFIHINGLAPPPGTLLLVKPEPASPPRSPSPCSHGVQIGRQEAESIIRDRQTAAGKPCRNAAVTFRRQKPDGDDSDAQSGVDDGGGAAGQPDTAYEATMNEYKLRWRTRRDVKFIKSKFKSMHSLLWATWEREVPDAASKESKMAALLLADDMDDAVDDFILAMEPSRRSKRLIQTKIEASAFEDFKRRASDVSGRWKKTAHPICTLFPRNTAILSPRKPTPRAHPFVRKNASMLVPMDEPINELVKFLTGEDAESTLSQPQLKMASILGMAGMGKTTLADQVYEKIENKFDARAFVSVTQGGNIKDVLAGILEQVAAENTTAPPAGTEAESEEHILIDQISDFFKDKRK</sequence>
<keyword evidence="2" id="KW-0433">Leucine-rich repeat</keyword>
<feature type="region of interest" description="Disordered" evidence="6">
    <location>
        <begin position="1"/>
        <end position="28"/>
    </location>
</feature>
<name>M8CAI3_AEGTA</name>
<reference evidence="9" key="1">
    <citation type="submission" date="2015-06" db="UniProtKB">
        <authorList>
            <consortium name="EnsemblPlants"/>
        </authorList>
    </citation>
    <scope>IDENTIFICATION</scope>
</reference>
<comment type="similarity">
    <text evidence="1">Belongs to the disease resistance NB-LRR family.</text>
</comment>
<dbReference type="Pfam" id="PF18052">
    <property type="entry name" value="Rx_N"/>
    <property type="match status" value="1"/>
</dbReference>
<dbReference type="Gene3D" id="3.40.50.300">
    <property type="entry name" value="P-loop containing nucleotide triphosphate hydrolases"/>
    <property type="match status" value="1"/>
</dbReference>
<dbReference type="AlphaFoldDB" id="M8CAI3"/>
<feature type="domain" description="NB-ARC" evidence="7">
    <location>
        <begin position="304"/>
        <end position="397"/>
    </location>
</feature>
<evidence type="ECO:0000313" key="9">
    <source>
        <dbReference type="EnsemblPlants" id="EMT31309"/>
    </source>
</evidence>
<keyword evidence="5" id="KW-0611">Plant defense</keyword>
<evidence type="ECO:0000256" key="1">
    <source>
        <dbReference type="ARBA" id="ARBA00008894"/>
    </source>
</evidence>
<evidence type="ECO:0000259" key="8">
    <source>
        <dbReference type="Pfam" id="PF18052"/>
    </source>
</evidence>
<dbReference type="GO" id="GO:0043531">
    <property type="term" value="F:ADP binding"/>
    <property type="evidence" value="ECO:0007669"/>
    <property type="project" value="InterPro"/>
</dbReference>
<feature type="compositionally biased region" description="Low complexity" evidence="6">
    <location>
        <begin position="16"/>
        <end position="25"/>
    </location>
</feature>
<keyword evidence="4" id="KW-0547">Nucleotide-binding</keyword>
<dbReference type="PANTHER" id="PTHR19338">
    <property type="entry name" value="TRANSLOCASE OF INNER MITOCHONDRIAL MEMBRANE 13 HOMOLOG"/>
    <property type="match status" value="1"/>
</dbReference>
<evidence type="ECO:0000259" key="7">
    <source>
        <dbReference type="Pfam" id="PF00931"/>
    </source>
</evidence>
<organism evidence="9">
    <name type="scientific">Aegilops tauschii</name>
    <name type="common">Tausch's goatgrass</name>
    <name type="synonym">Aegilops squarrosa</name>
    <dbReference type="NCBI Taxonomy" id="37682"/>
    <lineage>
        <taxon>Eukaryota</taxon>
        <taxon>Viridiplantae</taxon>
        <taxon>Streptophyta</taxon>
        <taxon>Embryophyta</taxon>
        <taxon>Tracheophyta</taxon>
        <taxon>Spermatophyta</taxon>
        <taxon>Magnoliopsida</taxon>
        <taxon>Liliopsida</taxon>
        <taxon>Poales</taxon>
        <taxon>Poaceae</taxon>
        <taxon>BOP clade</taxon>
        <taxon>Pooideae</taxon>
        <taxon>Triticodae</taxon>
        <taxon>Triticeae</taxon>
        <taxon>Triticinae</taxon>
        <taxon>Aegilops</taxon>
    </lineage>
</organism>
<dbReference type="InterPro" id="IPR002182">
    <property type="entry name" value="NB-ARC"/>
</dbReference>
<evidence type="ECO:0000256" key="6">
    <source>
        <dbReference type="SAM" id="MobiDB-lite"/>
    </source>
</evidence>
<dbReference type="InterPro" id="IPR041118">
    <property type="entry name" value="Rx_N"/>
</dbReference>
<proteinExistence type="inferred from homology"/>